<keyword evidence="4" id="KW-1185">Reference proteome</keyword>
<dbReference type="CDD" id="cd01949">
    <property type="entry name" value="GGDEF"/>
    <property type="match status" value="1"/>
</dbReference>
<dbReference type="GO" id="GO:0043709">
    <property type="term" value="P:cell adhesion involved in single-species biofilm formation"/>
    <property type="evidence" value="ECO:0007669"/>
    <property type="project" value="TreeGrafter"/>
</dbReference>
<feature type="transmembrane region" description="Helical" evidence="1">
    <location>
        <begin position="325"/>
        <end position="345"/>
    </location>
</feature>
<dbReference type="SUPFAM" id="SSF55073">
    <property type="entry name" value="Nucleotide cyclase"/>
    <property type="match status" value="1"/>
</dbReference>
<feature type="domain" description="GGDEF" evidence="2">
    <location>
        <begin position="416"/>
        <end position="552"/>
    </location>
</feature>
<gene>
    <name evidence="3" type="ORF">IQ266_11090</name>
</gene>
<accession>A0A928VKK6</accession>
<dbReference type="InterPro" id="IPR050469">
    <property type="entry name" value="Diguanylate_Cyclase"/>
</dbReference>
<keyword evidence="1" id="KW-0812">Transmembrane</keyword>
<dbReference type="InterPro" id="IPR029787">
    <property type="entry name" value="Nucleotide_cyclase"/>
</dbReference>
<keyword evidence="1" id="KW-1133">Transmembrane helix</keyword>
<dbReference type="GO" id="GO:1902201">
    <property type="term" value="P:negative regulation of bacterial-type flagellum-dependent cell motility"/>
    <property type="evidence" value="ECO:0007669"/>
    <property type="project" value="TreeGrafter"/>
</dbReference>
<dbReference type="Pfam" id="PF05226">
    <property type="entry name" value="CHASE2"/>
    <property type="match status" value="1"/>
</dbReference>
<dbReference type="SMART" id="SM01080">
    <property type="entry name" value="CHASE2"/>
    <property type="match status" value="1"/>
</dbReference>
<name>A0A928VKK6_9CYAN</name>
<dbReference type="FunFam" id="3.30.70.270:FF:000001">
    <property type="entry name" value="Diguanylate cyclase domain protein"/>
    <property type="match status" value="1"/>
</dbReference>
<reference evidence="3" key="1">
    <citation type="submission" date="2020-10" db="EMBL/GenBank/DDBJ databases">
        <authorList>
            <person name="Castelo-Branco R."/>
            <person name="Eusebio N."/>
            <person name="Adriana R."/>
            <person name="Vieira A."/>
            <person name="Brugerolle De Fraissinette N."/>
            <person name="Rezende De Castro R."/>
            <person name="Schneider M.P."/>
            <person name="Vasconcelos V."/>
            <person name="Leao P.N."/>
        </authorList>
    </citation>
    <scope>NUCLEOTIDE SEQUENCE</scope>
    <source>
        <strain evidence="3">LEGE 11480</strain>
    </source>
</reference>
<evidence type="ECO:0000313" key="3">
    <source>
        <dbReference type="EMBL" id="MBE9030276.1"/>
    </source>
</evidence>
<feature type="transmembrane region" description="Helical" evidence="1">
    <location>
        <begin position="300"/>
        <end position="318"/>
    </location>
</feature>
<evidence type="ECO:0000256" key="1">
    <source>
        <dbReference type="SAM" id="Phobius"/>
    </source>
</evidence>
<dbReference type="EMBL" id="JADEXQ010000032">
    <property type="protein sequence ID" value="MBE9030276.1"/>
    <property type="molecule type" value="Genomic_DNA"/>
</dbReference>
<dbReference type="InterPro" id="IPR043128">
    <property type="entry name" value="Rev_trsase/Diguanyl_cyclase"/>
</dbReference>
<dbReference type="SMART" id="SM00267">
    <property type="entry name" value="GGDEF"/>
    <property type="match status" value="1"/>
</dbReference>
<dbReference type="Proteomes" id="UP000625316">
    <property type="component" value="Unassembled WGS sequence"/>
</dbReference>
<evidence type="ECO:0000259" key="2">
    <source>
        <dbReference type="PROSITE" id="PS50887"/>
    </source>
</evidence>
<protein>
    <submittedName>
        <fullName evidence="3">Diguanylate cyclase</fullName>
    </submittedName>
</protein>
<dbReference type="GO" id="GO:0052621">
    <property type="term" value="F:diguanylate cyclase activity"/>
    <property type="evidence" value="ECO:0007669"/>
    <property type="project" value="TreeGrafter"/>
</dbReference>
<evidence type="ECO:0000313" key="4">
    <source>
        <dbReference type="Proteomes" id="UP000625316"/>
    </source>
</evidence>
<feature type="transmembrane region" description="Helical" evidence="1">
    <location>
        <begin position="36"/>
        <end position="54"/>
    </location>
</feature>
<dbReference type="PANTHER" id="PTHR45138:SF9">
    <property type="entry name" value="DIGUANYLATE CYCLASE DGCM-RELATED"/>
    <property type="match status" value="1"/>
</dbReference>
<dbReference type="InterPro" id="IPR007890">
    <property type="entry name" value="CHASE2"/>
</dbReference>
<comment type="caution">
    <text evidence="3">The sequence shown here is derived from an EMBL/GenBank/DDBJ whole genome shotgun (WGS) entry which is preliminary data.</text>
</comment>
<dbReference type="PROSITE" id="PS50887">
    <property type="entry name" value="GGDEF"/>
    <property type="match status" value="1"/>
</dbReference>
<dbReference type="RefSeq" id="WP_264325101.1">
    <property type="nucleotide sequence ID" value="NZ_JADEXQ010000032.1"/>
</dbReference>
<proteinExistence type="predicted"/>
<dbReference type="Pfam" id="PF00990">
    <property type="entry name" value="GGDEF"/>
    <property type="match status" value="1"/>
</dbReference>
<dbReference type="GO" id="GO:0005886">
    <property type="term" value="C:plasma membrane"/>
    <property type="evidence" value="ECO:0007669"/>
    <property type="project" value="TreeGrafter"/>
</dbReference>
<dbReference type="Gene3D" id="3.30.70.270">
    <property type="match status" value="1"/>
</dbReference>
<dbReference type="AlphaFoldDB" id="A0A928VKK6"/>
<sequence>MNSQLLHETMIFWRRLHQSRRWEQFIQHFVRYGSPWWPMFAGIVLTLFLSYGSLSQNLEAIANDALQHFRVVPVWDERIVLVNIDQPTLDALGWFPLSRTHYARLLDRLNQSGQNTVVFDLVFSEESEDDIDFEEAMQQHGHVVLGAAWTPKGKVWKPTPQLQEAAIAVGHIAKASHPLDTQLVQISPVFRNLPALSLASLQAYLLGGGDWVPQMRWYRPLIINWPRSLQALQQYSLVDVLQGKIAPHQFDDKIILIGATAPGIDQLNMTLGQSTIYGVHLHAAAINNLLQSNSLRVFSVNWLPGLIVTLGLFWGALLNRLPTKLQFPIMCLGPWVWVVMCGLVLSFNYRLPLVLPVILVIAISTAMLCRDRLQLDQANQRLQRQVTIDALTQVKNRYFLERAFDLLWQRLMRERGEVALIMCDIDYFKLYNDSQGHQAGDRCLYQVAQTIHQCLKRPEDFVARYGGEEFAIVLPHTSLNGAVQIAEQIQAALAKLALQHPSAPGLGIVTISLGISTALVTDFAPEMLIQQADQALYNAKRLGRDRYFVAGAWPPSESV</sequence>
<feature type="transmembrane region" description="Helical" evidence="1">
    <location>
        <begin position="351"/>
        <end position="369"/>
    </location>
</feature>
<dbReference type="InterPro" id="IPR000160">
    <property type="entry name" value="GGDEF_dom"/>
</dbReference>
<dbReference type="PANTHER" id="PTHR45138">
    <property type="entry name" value="REGULATORY COMPONENTS OF SENSORY TRANSDUCTION SYSTEM"/>
    <property type="match status" value="1"/>
</dbReference>
<organism evidence="3 4">
    <name type="scientific">Romeriopsis navalis LEGE 11480</name>
    <dbReference type="NCBI Taxonomy" id="2777977"/>
    <lineage>
        <taxon>Bacteria</taxon>
        <taxon>Bacillati</taxon>
        <taxon>Cyanobacteriota</taxon>
        <taxon>Cyanophyceae</taxon>
        <taxon>Leptolyngbyales</taxon>
        <taxon>Leptolyngbyaceae</taxon>
        <taxon>Romeriopsis</taxon>
        <taxon>Romeriopsis navalis</taxon>
    </lineage>
</organism>
<dbReference type="NCBIfam" id="TIGR00254">
    <property type="entry name" value="GGDEF"/>
    <property type="match status" value="1"/>
</dbReference>
<keyword evidence="1" id="KW-0472">Membrane</keyword>